<keyword evidence="2" id="KW-1185">Reference proteome</keyword>
<gene>
    <name evidence="1" type="ORF">MANES_16G057263v8</name>
</gene>
<proteinExistence type="predicted"/>
<dbReference type="Proteomes" id="UP000091857">
    <property type="component" value="Chromosome 16"/>
</dbReference>
<protein>
    <submittedName>
        <fullName evidence="1">Uncharacterized protein</fullName>
    </submittedName>
</protein>
<sequence>MEEEIKSLKQNNTWILTKKPENKKVIGCRWVLKKRGIPGVEQSRFKARLVAKGFLQVEGINYNLIFSPMVKHVSIWILLSLVVYQNLELEQMDVKTTFLHGTLKDRVLHRLTLFQEDYMQKVLTTFGMDQAKAMNTPLGSYFKLSSSKDSKEFDESFKEMVPYSRTIGSIMYAMIRTRPDLAYPVRVISRFMSKPKRDHWNVVKWVLRYIRGTKKLKLNYVRESSLKVRGFYDSDYAATLDKRRSATGYVFTVGENVAKYMALTKAIKEGIWLKGVMEELGCKQETIEVFCDSQSAINLSKNNMHHERAKHIDIRLNFVRDLLSKGIVKILKIHIEENLADVLTKTLSVNKFKRMLSLLRLTEE</sequence>
<evidence type="ECO:0000313" key="1">
    <source>
        <dbReference type="EMBL" id="KAG8635668.1"/>
    </source>
</evidence>
<comment type="caution">
    <text evidence="1">The sequence shown here is derived from an EMBL/GenBank/DDBJ whole genome shotgun (WGS) entry which is preliminary data.</text>
</comment>
<organism evidence="1 2">
    <name type="scientific">Manihot esculenta</name>
    <name type="common">Cassava</name>
    <name type="synonym">Jatropha manihot</name>
    <dbReference type="NCBI Taxonomy" id="3983"/>
    <lineage>
        <taxon>Eukaryota</taxon>
        <taxon>Viridiplantae</taxon>
        <taxon>Streptophyta</taxon>
        <taxon>Embryophyta</taxon>
        <taxon>Tracheophyta</taxon>
        <taxon>Spermatophyta</taxon>
        <taxon>Magnoliopsida</taxon>
        <taxon>eudicotyledons</taxon>
        <taxon>Gunneridae</taxon>
        <taxon>Pentapetalae</taxon>
        <taxon>rosids</taxon>
        <taxon>fabids</taxon>
        <taxon>Malpighiales</taxon>
        <taxon>Euphorbiaceae</taxon>
        <taxon>Crotonoideae</taxon>
        <taxon>Manihoteae</taxon>
        <taxon>Manihot</taxon>
    </lineage>
</organism>
<dbReference type="EMBL" id="CM004402">
    <property type="protein sequence ID" value="KAG8635668.1"/>
    <property type="molecule type" value="Genomic_DNA"/>
</dbReference>
<evidence type="ECO:0000313" key="2">
    <source>
        <dbReference type="Proteomes" id="UP000091857"/>
    </source>
</evidence>
<accession>A0ACB7G5W6</accession>
<name>A0ACB7G5W6_MANES</name>
<reference evidence="2" key="1">
    <citation type="journal article" date="2016" name="Nat. Biotechnol.">
        <title>Sequencing wild and cultivated cassava and related species reveals extensive interspecific hybridization and genetic diversity.</title>
        <authorList>
            <person name="Bredeson J.V."/>
            <person name="Lyons J.B."/>
            <person name="Prochnik S.E."/>
            <person name="Wu G.A."/>
            <person name="Ha C.M."/>
            <person name="Edsinger-Gonzales E."/>
            <person name="Grimwood J."/>
            <person name="Schmutz J."/>
            <person name="Rabbi I.Y."/>
            <person name="Egesi C."/>
            <person name="Nauluvula P."/>
            <person name="Lebot V."/>
            <person name="Ndunguru J."/>
            <person name="Mkamilo G."/>
            <person name="Bart R.S."/>
            <person name="Setter T.L."/>
            <person name="Gleadow R.M."/>
            <person name="Kulakow P."/>
            <person name="Ferguson M.E."/>
            <person name="Rounsley S."/>
            <person name="Rokhsar D.S."/>
        </authorList>
    </citation>
    <scope>NUCLEOTIDE SEQUENCE [LARGE SCALE GENOMIC DNA]</scope>
    <source>
        <strain evidence="2">cv. AM560-2</strain>
    </source>
</reference>